<feature type="compositionally biased region" description="Basic and acidic residues" evidence="13">
    <location>
        <begin position="832"/>
        <end position="846"/>
    </location>
</feature>
<dbReference type="InterPro" id="IPR038729">
    <property type="entry name" value="Rad50/SbcC_AAA"/>
</dbReference>
<dbReference type="GO" id="GO:0000724">
    <property type="term" value="P:double-strand break repair via homologous recombination"/>
    <property type="evidence" value="ECO:0007669"/>
    <property type="project" value="TreeGrafter"/>
</dbReference>
<evidence type="ECO:0000256" key="4">
    <source>
        <dbReference type="ARBA" id="ARBA00022454"/>
    </source>
</evidence>
<keyword evidence="4" id="KW-0158">Chromosome</keyword>
<dbReference type="SUPFAM" id="SSF52540">
    <property type="entry name" value="P-loop containing nucleoside triphosphate hydrolases"/>
    <property type="match status" value="1"/>
</dbReference>
<reference evidence="15" key="2">
    <citation type="submission" date="2023-01" db="EMBL/GenBank/DDBJ databases">
        <authorList>
            <person name="Petersen C."/>
        </authorList>
    </citation>
    <scope>NUCLEOTIDE SEQUENCE</scope>
    <source>
        <strain evidence="15">IBT 17514</strain>
    </source>
</reference>
<dbReference type="GO" id="GO:0003684">
    <property type="term" value="F:damaged DNA binding"/>
    <property type="evidence" value="ECO:0007669"/>
    <property type="project" value="TreeGrafter"/>
</dbReference>
<evidence type="ECO:0000256" key="6">
    <source>
        <dbReference type="ARBA" id="ARBA00022763"/>
    </source>
</evidence>
<keyword evidence="6" id="KW-0227">DNA damage</keyword>
<dbReference type="GO" id="GO:0005524">
    <property type="term" value="F:ATP binding"/>
    <property type="evidence" value="ECO:0007669"/>
    <property type="project" value="UniProtKB-KW"/>
</dbReference>
<evidence type="ECO:0000256" key="11">
    <source>
        <dbReference type="ARBA" id="ARBA00023242"/>
    </source>
</evidence>
<evidence type="ECO:0000256" key="10">
    <source>
        <dbReference type="ARBA" id="ARBA00023204"/>
    </source>
</evidence>
<feature type="domain" description="Rad50/SbcC-type AAA" evidence="14">
    <location>
        <begin position="110"/>
        <end position="327"/>
    </location>
</feature>
<keyword evidence="16" id="KW-1185">Reference proteome</keyword>
<evidence type="ECO:0000256" key="2">
    <source>
        <dbReference type="ARBA" id="ARBA00004286"/>
    </source>
</evidence>
<dbReference type="GO" id="GO:0003697">
    <property type="term" value="F:single-stranded DNA binding"/>
    <property type="evidence" value="ECO:0007669"/>
    <property type="project" value="TreeGrafter"/>
</dbReference>
<evidence type="ECO:0000256" key="13">
    <source>
        <dbReference type="SAM" id="MobiDB-lite"/>
    </source>
</evidence>
<proteinExistence type="inferred from homology"/>
<comment type="caution">
    <text evidence="15">The sequence shown here is derived from an EMBL/GenBank/DDBJ whole genome shotgun (WGS) entry which is preliminary data.</text>
</comment>
<dbReference type="PANTHER" id="PTHR19306:SF6">
    <property type="entry name" value="STRUCTURAL MAINTENANCE OF CHROMOSOMES PROTEIN 6"/>
    <property type="match status" value="1"/>
</dbReference>
<comment type="subcellular location">
    <subcellularLocation>
        <location evidence="2">Chromosome</location>
    </subcellularLocation>
    <subcellularLocation>
        <location evidence="1">Nucleus</location>
    </subcellularLocation>
</comment>
<dbReference type="InterPro" id="IPR027417">
    <property type="entry name" value="P-loop_NTPase"/>
</dbReference>
<keyword evidence="11" id="KW-0539">Nucleus</keyword>
<evidence type="ECO:0000256" key="1">
    <source>
        <dbReference type="ARBA" id="ARBA00004123"/>
    </source>
</evidence>
<evidence type="ECO:0000256" key="3">
    <source>
        <dbReference type="ARBA" id="ARBA00006793"/>
    </source>
</evidence>
<comment type="similarity">
    <text evidence="3">Belongs to the SMC family. SMC6 subfamily.</text>
</comment>
<dbReference type="Pfam" id="PF13476">
    <property type="entry name" value="AAA_23"/>
    <property type="match status" value="1"/>
</dbReference>
<dbReference type="Gene3D" id="3.40.50.300">
    <property type="entry name" value="P-loop containing nucleotide triphosphate hydrolases"/>
    <property type="match status" value="2"/>
</dbReference>
<keyword evidence="7" id="KW-0067">ATP-binding</keyword>
<feature type="compositionally biased region" description="Polar residues" evidence="13">
    <location>
        <begin position="56"/>
        <end position="65"/>
    </location>
</feature>
<dbReference type="PANTHER" id="PTHR19306">
    <property type="entry name" value="STRUCTURAL MAINTENANCE OF CHROMOSOMES 5,6 SMC5, SMC6"/>
    <property type="match status" value="1"/>
</dbReference>
<accession>A0AAD6HUQ8</accession>
<feature type="region of interest" description="Disordered" evidence="13">
    <location>
        <begin position="1"/>
        <end position="74"/>
    </location>
</feature>
<evidence type="ECO:0000256" key="8">
    <source>
        <dbReference type="ARBA" id="ARBA00023054"/>
    </source>
</evidence>
<name>A0AAD6HUQ8_9EURO</name>
<evidence type="ECO:0000256" key="7">
    <source>
        <dbReference type="ARBA" id="ARBA00022840"/>
    </source>
</evidence>
<keyword evidence="10" id="KW-0234">DNA repair</keyword>
<evidence type="ECO:0000256" key="9">
    <source>
        <dbReference type="ARBA" id="ARBA00023172"/>
    </source>
</evidence>
<keyword evidence="9" id="KW-0233">DNA recombination</keyword>
<evidence type="ECO:0000256" key="5">
    <source>
        <dbReference type="ARBA" id="ARBA00022741"/>
    </source>
</evidence>
<evidence type="ECO:0000259" key="14">
    <source>
        <dbReference type="Pfam" id="PF13476"/>
    </source>
</evidence>
<sequence length="1144" mass="129182">MPHQKRTRESLGSDPASDGDESDSRPESAGPASSPYSQRKRPRTSNSPSEEESSDLETNSQSSPLSDDEELDDDELEVRQTQIIQEKYAHLADDANIPSEHGILERVDCYNFMCHDHFSVELGPLINFITGKNGSGKSAILTALTLCLGGKASATNRGQSLKNFIKEGKENSNIIVRIKNQGDGAYRPDAFGKSIIVERHFTRSGSSGFKIKAENGHIVSTKKAELDAITDYFSLQIDNPMNVLSQDTARQFLSTSSPAEKYKFFVKGVQLEQLDQDYRLIEESIDQIEEKTKNKDEDIKILKTQHESAKKKLELSDKYESLRDHIRNLRSQMVWAQVEEQERARDALAEEVTRADDLITSAEAALDEFDSKIAAAEAEYETAADYALEADRTRETGKEELGVIEANLTDETKKWNDLGAQFRQIRGFVKAAEEEVEKAQAKYDKESQRLAAQSDGGYARRQQECDEAKERANEAGNKHSAHRENITQLETELRQAEEHEKTVWQQVEAKKNDHSEAATRLETLQKNNGPRQQGFHEKLPALKRAIEAERSFAVPPVGPVGYHITLVHAKWSSILEHALNTTLSSFIVTSKRDQTILSNIMQRVGCECPILIGKNRDIDTSSYEPDAKYQTALRVLQIDSPVVRQQLIIRHAIEQMLLIENLEEASAVLFDGEKPRNVRRCFCINERDRRRGHHLSFNRAGDPNQAPVPMYNGHPRMKSDAAAQISAQREIVADLARQLNDIKQEHQAARSKVTACKQAIVRHQKNEESLKVDKQRMEDEAEALREALEKENAEDGSIESLTADLKSAQENKALQEGSLEDGRTAQKEQYENIRTAKRERDAKKQQIESLNENARVAESERSLAEAKKVEIFREKNRAVEDIERRKHERSSLSEKHTGAVETVLSFIEKASTISPRVPVDDGETGNSLDAKLVQLQKDYTQFTQRLGASREEIATEATRCEAAFASAKQQIDDQKAIVQQLKNTLHDRKKRWEIFRSHISSRAKAQFTYLLSERSFRGRLLTDHQSKLLDIQVEPDITKADDTGRGAKTLSGGEKSFSQVCLLLALWEAMGSPIRCLDEFDVYMDHINRRMAIEMLMSAARRSIGRQFILITPGSKDDIKIAPDVKVIELAEPERGQTTLQFQR</sequence>
<dbReference type="GO" id="GO:0016887">
    <property type="term" value="F:ATP hydrolysis activity"/>
    <property type="evidence" value="ECO:0007669"/>
    <property type="project" value="InterPro"/>
</dbReference>
<dbReference type="EMBL" id="JAQJAN010000002">
    <property type="protein sequence ID" value="KAJ5738267.1"/>
    <property type="molecule type" value="Genomic_DNA"/>
</dbReference>
<feature type="coiled-coil region" evidence="12">
    <location>
        <begin position="271"/>
        <end position="379"/>
    </location>
</feature>
<evidence type="ECO:0000313" key="16">
    <source>
        <dbReference type="Proteomes" id="UP001215712"/>
    </source>
</evidence>
<gene>
    <name evidence="15" type="ORF">N7493_001422</name>
</gene>
<evidence type="ECO:0000313" key="15">
    <source>
        <dbReference type="EMBL" id="KAJ5738267.1"/>
    </source>
</evidence>
<dbReference type="Proteomes" id="UP001215712">
    <property type="component" value="Unassembled WGS sequence"/>
</dbReference>
<feature type="region of interest" description="Disordered" evidence="13">
    <location>
        <begin position="832"/>
        <end position="861"/>
    </location>
</feature>
<evidence type="ECO:0000256" key="12">
    <source>
        <dbReference type="SAM" id="Coils"/>
    </source>
</evidence>
<keyword evidence="5" id="KW-0547">Nucleotide-binding</keyword>
<keyword evidence="8 12" id="KW-0175">Coiled coil</keyword>
<reference evidence="15" key="1">
    <citation type="journal article" date="2023" name="IMA Fungus">
        <title>Comparative genomic study of the Penicillium genus elucidates a diverse pangenome and 15 lateral gene transfer events.</title>
        <authorList>
            <person name="Petersen C."/>
            <person name="Sorensen T."/>
            <person name="Nielsen M.R."/>
            <person name="Sondergaard T.E."/>
            <person name="Sorensen J.L."/>
            <person name="Fitzpatrick D.A."/>
            <person name="Frisvad J.C."/>
            <person name="Nielsen K.L."/>
        </authorList>
    </citation>
    <scope>NUCLEOTIDE SEQUENCE</scope>
    <source>
        <strain evidence="15">IBT 17514</strain>
    </source>
</reference>
<dbReference type="GO" id="GO:0030915">
    <property type="term" value="C:Smc5-Smc6 complex"/>
    <property type="evidence" value="ECO:0007669"/>
    <property type="project" value="TreeGrafter"/>
</dbReference>
<organism evidence="15 16">
    <name type="scientific">Penicillium malachiteum</name>
    <dbReference type="NCBI Taxonomy" id="1324776"/>
    <lineage>
        <taxon>Eukaryota</taxon>
        <taxon>Fungi</taxon>
        <taxon>Dikarya</taxon>
        <taxon>Ascomycota</taxon>
        <taxon>Pezizomycotina</taxon>
        <taxon>Eurotiomycetes</taxon>
        <taxon>Eurotiomycetidae</taxon>
        <taxon>Eurotiales</taxon>
        <taxon>Aspergillaceae</taxon>
        <taxon>Penicillium</taxon>
    </lineage>
</organism>
<dbReference type="GO" id="GO:0005634">
    <property type="term" value="C:nucleus"/>
    <property type="evidence" value="ECO:0007669"/>
    <property type="project" value="UniProtKB-SubCell"/>
</dbReference>
<dbReference type="AlphaFoldDB" id="A0AAD6HUQ8"/>
<feature type="compositionally biased region" description="Basic and acidic residues" evidence="13">
    <location>
        <begin position="461"/>
        <end position="484"/>
    </location>
</feature>
<dbReference type="GO" id="GO:0035861">
    <property type="term" value="C:site of double-strand break"/>
    <property type="evidence" value="ECO:0007669"/>
    <property type="project" value="TreeGrafter"/>
</dbReference>
<feature type="non-terminal residue" evidence="15">
    <location>
        <position position="1"/>
    </location>
</feature>
<feature type="region of interest" description="Disordered" evidence="13">
    <location>
        <begin position="446"/>
        <end position="484"/>
    </location>
</feature>
<protein>
    <recommendedName>
        <fullName evidence="14">Rad50/SbcC-type AAA domain-containing protein</fullName>
    </recommendedName>
</protein>